<dbReference type="InterPro" id="IPR001878">
    <property type="entry name" value="Znf_CCHC"/>
</dbReference>
<dbReference type="AlphaFoldDB" id="A0A452EQS7"/>
<dbReference type="Gene3D" id="4.10.60.10">
    <property type="entry name" value="Zinc finger, CCHC-type"/>
    <property type="match status" value="1"/>
</dbReference>
<dbReference type="GO" id="GO:0003676">
    <property type="term" value="F:nucleic acid binding"/>
    <property type="evidence" value="ECO:0007669"/>
    <property type="project" value="InterPro"/>
</dbReference>
<dbReference type="Pfam" id="PF00098">
    <property type="entry name" value="zf-CCHC"/>
    <property type="match status" value="1"/>
</dbReference>
<dbReference type="SUPFAM" id="SSF47943">
    <property type="entry name" value="Retrovirus capsid protein, N-terminal core domain"/>
    <property type="match status" value="1"/>
</dbReference>
<dbReference type="Pfam" id="PF00607">
    <property type="entry name" value="Gag_p24"/>
    <property type="match status" value="1"/>
</dbReference>
<dbReference type="InterPro" id="IPR008919">
    <property type="entry name" value="Retrov_capsid_N"/>
</dbReference>
<keyword evidence="7" id="KW-1185">Reference proteome</keyword>
<reference evidence="6 7" key="1">
    <citation type="submission" date="2016-04" db="EMBL/GenBank/DDBJ databases">
        <title>Polished mammalian reference genomes with single-molecule sequencing and chromosome conformation capture applied to the Capra hircus genome.</title>
        <authorList>
            <person name="Bickhart D.M."/>
            <person name="Koren S."/>
            <person name="Rosen B."/>
            <person name="Hastie A."/>
            <person name="Liachko I."/>
            <person name="Sullivan S.T."/>
            <person name="Burton J."/>
            <person name="Sayre B.L."/>
            <person name="Huson H.J."/>
            <person name="Lee J."/>
            <person name="Lam E."/>
            <person name="Kelley C.M."/>
            <person name="Hutchison J.L."/>
            <person name="Zhou Y."/>
            <person name="Sun J."/>
            <person name="Crisa A."/>
            <person name="Schwartz J.C."/>
            <person name="Hammond J.A."/>
            <person name="Schroeder S.G."/>
            <person name="Liu G.E."/>
            <person name="Dunham M."/>
            <person name="Shendure J."/>
            <person name="Sonstegard T.S."/>
            <person name="Phillippy A.M."/>
            <person name="Van Tassell C.P."/>
            <person name="Smith T.P."/>
        </authorList>
    </citation>
    <scope>NUCLEOTIDE SEQUENCE [LARGE SCALE GENOMIC DNA]</scope>
</reference>
<sequence>MSEVTYFILYILQHNKGRHQPFWSDPLNPIFCLYLLFFLAGTLRSLPVQVRLLFVLAAAGGAQRGARVRQFSSPLLLLAKKSLDPPPGPPPPPPSEIMSPLQKALKQAQRLGEVVSDFSFAFPVFENNNQRFYEALPFKQLKELKIACSQYGPTAPFTIAMIKSLGTQNLPPNDWKQIARACLSGGDYLLWKSEYAEQCARIADVNQQQGIQTSYEMLAGEGAFQATNTQLNFLPGAYPQISNAARQAWKKLPNSSIKTEDLSKVRQGPDEPYQDFVARLLDAIGKIMSDEKAGMVFAKQLAFENANSACQAALRPYRKKGDLSDFIRICADIGPSYMQGIAMAAALQGKSIKEVLFQQQAKNKKGYQKSGNSGCFVCGQPGHRAAVCPQKRQIPANTPNLC</sequence>
<reference evidence="6" key="3">
    <citation type="submission" date="2025-09" db="UniProtKB">
        <authorList>
            <consortium name="Ensembl"/>
        </authorList>
    </citation>
    <scope>IDENTIFICATION</scope>
</reference>
<feature type="domain" description="CCHC-type" evidence="5">
    <location>
        <begin position="375"/>
        <end position="390"/>
    </location>
</feature>
<proteinExistence type="predicted"/>
<dbReference type="Gene3D" id="1.10.375.10">
    <property type="entry name" value="Human Immunodeficiency Virus Type 1 Capsid Protein"/>
    <property type="match status" value="1"/>
</dbReference>
<protein>
    <recommendedName>
        <fullName evidence="5">CCHC-type domain-containing protein</fullName>
    </recommendedName>
</protein>
<evidence type="ECO:0000259" key="5">
    <source>
        <dbReference type="PROSITE" id="PS50158"/>
    </source>
</evidence>
<dbReference type="PROSITE" id="PS50158">
    <property type="entry name" value="ZF_CCHC"/>
    <property type="match status" value="1"/>
</dbReference>
<dbReference type="OMA" id="XYSAGES"/>
<evidence type="ECO:0000256" key="3">
    <source>
        <dbReference type="ARBA" id="ARBA00022833"/>
    </source>
</evidence>
<reference evidence="6" key="2">
    <citation type="submission" date="2025-08" db="UniProtKB">
        <authorList>
            <consortium name="Ensembl"/>
        </authorList>
    </citation>
    <scope>IDENTIFICATION</scope>
</reference>
<dbReference type="InterPro" id="IPR036875">
    <property type="entry name" value="Znf_CCHC_sf"/>
</dbReference>
<dbReference type="InterPro" id="IPR008916">
    <property type="entry name" value="Retrov_capsid_C"/>
</dbReference>
<dbReference type="SUPFAM" id="SSF47353">
    <property type="entry name" value="Retrovirus capsid dimerization domain-like"/>
    <property type="match status" value="1"/>
</dbReference>
<organism evidence="6 7">
    <name type="scientific">Capra hircus</name>
    <name type="common">Goat</name>
    <dbReference type="NCBI Taxonomy" id="9925"/>
    <lineage>
        <taxon>Eukaryota</taxon>
        <taxon>Metazoa</taxon>
        <taxon>Chordata</taxon>
        <taxon>Craniata</taxon>
        <taxon>Vertebrata</taxon>
        <taxon>Euteleostomi</taxon>
        <taxon>Mammalia</taxon>
        <taxon>Eutheria</taxon>
        <taxon>Laurasiatheria</taxon>
        <taxon>Artiodactyla</taxon>
        <taxon>Ruminantia</taxon>
        <taxon>Pecora</taxon>
        <taxon>Bovidae</taxon>
        <taxon>Caprinae</taxon>
        <taxon>Capra</taxon>
    </lineage>
</organism>
<accession>A0A452EQS7</accession>
<name>A0A452EQS7_CAPHI</name>
<dbReference type="GeneTree" id="ENSGT00940000162994"/>
<dbReference type="Proteomes" id="UP000291000">
    <property type="component" value="Chromosome 21"/>
</dbReference>
<dbReference type="Gene3D" id="1.10.1200.30">
    <property type="match status" value="1"/>
</dbReference>
<evidence type="ECO:0000256" key="1">
    <source>
        <dbReference type="ARBA" id="ARBA00022723"/>
    </source>
</evidence>
<evidence type="ECO:0000313" key="6">
    <source>
        <dbReference type="Ensembl" id="ENSCHIP00000014227.1"/>
    </source>
</evidence>
<dbReference type="SMART" id="SM00343">
    <property type="entry name" value="ZnF_C2HC"/>
    <property type="match status" value="1"/>
</dbReference>
<dbReference type="InterPro" id="IPR050195">
    <property type="entry name" value="Primate_lentivir_Gag_pol-like"/>
</dbReference>
<dbReference type="GO" id="GO:0008270">
    <property type="term" value="F:zinc ion binding"/>
    <property type="evidence" value="ECO:0007669"/>
    <property type="project" value="UniProtKB-KW"/>
</dbReference>
<evidence type="ECO:0000256" key="2">
    <source>
        <dbReference type="ARBA" id="ARBA00022771"/>
    </source>
</evidence>
<evidence type="ECO:0000313" key="7">
    <source>
        <dbReference type="Proteomes" id="UP000291000"/>
    </source>
</evidence>
<dbReference type="SUPFAM" id="SSF57756">
    <property type="entry name" value="Retrovirus zinc finger-like domains"/>
    <property type="match status" value="1"/>
</dbReference>
<keyword evidence="3" id="KW-0862">Zinc</keyword>
<dbReference type="PANTHER" id="PTHR40389">
    <property type="entry name" value="ENDOGENOUS RETROVIRUS GROUP K MEMBER 24 GAG POLYPROTEIN-RELATED"/>
    <property type="match status" value="1"/>
</dbReference>
<dbReference type="Pfam" id="PF19317">
    <property type="entry name" value="Gag_p24_C"/>
    <property type="match status" value="1"/>
</dbReference>
<dbReference type="Bgee" id="ENSCHIG00000015347">
    <property type="expression patterns" value="Expressed in longissimus thoracis muscle and 15 other cell types or tissues"/>
</dbReference>
<dbReference type="InterPro" id="IPR045345">
    <property type="entry name" value="Gag_p24_C"/>
</dbReference>
<dbReference type="GO" id="GO:0016032">
    <property type="term" value="P:viral process"/>
    <property type="evidence" value="ECO:0007669"/>
    <property type="project" value="InterPro"/>
</dbReference>
<dbReference type="EMBL" id="LWLT01000019">
    <property type="status" value="NOT_ANNOTATED_CDS"/>
    <property type="molecule type" value="Genomic_DNA"/>
</dbReference>
<evidence type="ECO:0000256" key="4">
    <source>
        <dbReference type="PROSITE-ProRule" id="PRU00047"/>
    </source>
</evidence>
<dbReference type="Ensembl" id="ENSCHIT00000022021.1">
    <property type="protein sequence ID" value="ENSCHIP00000014227.1"/>
    <property type="gene ID" value="ENSCHIG00000015347.1"/>
</dbReference>
<keyword evidence="2 4" id="KW-0863">Zinc-finger</keyword>
<dbReference type="PANTHER" id="PTHR40389:SF3">
    <property type="entry name" value="IGE-BINDING PROTEIN"/>
    <property type="match status" value="1"/>
</dbReference>
<keyword evidence="1" id="KW-0479">Metal-binding</keyword>